<dbReference type="InterPro" id="IPR012816">
    <property type="entry name" value="NADAR"/>
</dbReference>
<feature type="domain" description="NADAR" evidence="2">
    <location>
        <begin position="278"/>
        <end position="405"/>
    </location>
</feature>
<keyword evidence="4" id="KW-1185">Reference proteome</keyword>
<proteinExistence type="predicted"/>
<dbReference type="CDD" id="cd15457">
    <property type="entry name" value="NADAR"/>
    <property type="match status" value="1"/>
</dbReference>
<protein>
    <recommendedName>
        <fullName evidence="2">NADAR domain-containing protein</fullName>
    </recommendedName>
</protein>
<name>A0A0C3ERL5_PILCF</name>
<dbReference type="EMBL" id="KN833049">
    <property type="protein sequence ID" value="KIM75200.1"/>
    <property type="molecule type" value="Genomic_DNA"/>
</dbReference>
<dbReference type="SUPFAM" id="SSF143990">
    <property type="entry name" value="YbiA-like"/>
    <property type="match status" value="1"/>
</dbReference>
<evidence type="ECO:0000259" key="2">
    <source>
        <dbReference type="Pfam" id="PF08719"/>
    </source>
</evidence>
<feature type="region of interest" description="Disordered" evidence="1">
    <location>
        <begin position="1"/>
        <end position="122"/>
    </location>
</feature>
<reference evidence="3 4" key="1">
    <citation type="submission" date="2014-04" db="EMBL/GenBank/DDBJ databases">
        <authorList>
            <consortium name="DOE Joint Genome Institute"/>
            <person name="Kuo A."/>
            <person name="Tarkka M."/>
            <person name="Buscot F."/>
            <person name="Kohler A."/>
            <person name="Nagy L.G."/>
            <person name="Floudas D."/>
            <person name="Copeland A."/>
            <person name="Barry K.W."/>
            <person name="Cichocki N."/>
            <person name="Veneault-Fourrey C."/>
            <person name="LaButti K."/>
            <person name="Lindquist E.A."/>
            <person name="Lipzen A."/>
            <person name="Lundell T."/>
            <person name="Morin E."/>
            <person name="Murat C."/>
            <person name="Sun H."/>
            <person name="Tunlid A."/>
            <person name="Henrissat B."/>
            <person name="Grigoriev I.V."/>
            <person name="Hibbett D.S."/>
            <person name="Martin F."/>
            <person name="Nordberg H.P."/>
            <person name="Cantor M.N."/>
            <person name="Hua S.X."/>
        </authorList>
    </citation>
    <scope>NUCLEOTIDE SEQUENCE [LARGE SCALE GENOMIC DNA]</scope>
    <source>
        <strain evidence="3 4">F 1598</strain>
    </source>
</reference>
<gene>
    <name evidence="3" type="ORF">PILCRDRAFT_681871</name>
</gene>
<feature type="compositionally biased region" description="Low complexity" evidence="1">
    <location>
        <begin position="52"/>
        <end position="64"/>
    </location>
</feature>
<accession>A0A0C3ERL5</accession>
<evidence type="ECO:0000256" key="1">
    <source>
        <dbReference type="SAM" id="MobiDB-lite"/>
    </source>
</evidence>
<feature type="compositionally biased region" description="Pro residues" evidence="1">
    <location>
        <begin position="28"/>
        <end position="51"/>
    </location>
</feature>
<dbReference type="InterPro" id="IPR037238">
    <property type="entry name" value="YbiA-like_sf"/>
</dbReference>
<evidence type="ECO:0000313" key="4">
    <source>
        <dbReference type="Proteomes" id="UP000054166"/>
    </source>
</evidence>
<feature type="compositionally biased region" description="Pro residues" evidence="1">
    <location>
        <begin position="99"/>
        <end position="118"/>
    </location>
</feature>
<dbReference type="HOGENOM" id="CLU_589290_0_0_1"/>
<dbReference type="STRING" id="765440.A0A0C3ERL5"/>
<sequence length="422" mass="45483">MPQPQPNVQMPAPNTAPAQQGPAYDPAGVPPPPVAMPAPPRGGPVIPPASEPQPQQQQQQQQQPQPQPQPQPQQQQASVIPPARNEYIDADGRPNPSVYGPPGPRPRTPIKNPLPTPPRDLYEMSPYRSLIRDLPGTTSILSKEYSSTVPAQSELRRHGGLGSLLGSRSKGDKKSRKGGLFRSSSTARRDDIPPSLSGLYGGSLQRSATFTGVPPLTAVYPQNGFATAGNGMPASNSAPAALSTAPDAATGVTSAPDPSRPPPVRFDYRSPLVGFMNHSLHRVLHQNKLYPSALHLLEALKFLVHRPDLAERVRAVKDVKDVYAVSAAMHEFVRKDWGNVLLQMAEEVLYLKFKQHPDLRSLLMNTGTADIIYSETNDSYWGEGPVGQGTNELGKAIMRVRERLRKEGYSGGPPASVGTGPP</sequence>
<dbReference type="Gene3D" id="1.10.357.40">
    <property type="entry name" value="YbiA-like"/>
    <property type="match status" value="1"/>
</dbReference>
<feature type="compositionally biased region" description="Low complexity" evidence="1">
    <location>
        <begin position="237"/>
        <end position="250"/>
    </location>
</feature>
<organism evidence="3 4">
    <name type="scientific">Piloderma croceum (strain F 1598)</name>
    <dbReference type="NCBI Taxonomy" id="765440"/>
    <lineage>
        <taxon>Eukaryota</taxon>
        <taxon>Fungi</taxon>
        <taxon>Dikarya</taxon>
        <taxon>Basidiomycota</taxon>
        <taxon>Agaricomycotina</taxon>
        <taxon>Agaricomycetes</taxon>
        <taxon>Agaricomycetidae</taxon>
        <taxon>Atheliales</taxon>
        <taxon>Atheliaceae</taxon>
        <taxon>Piloderma</taxon>
    </lineage>
</organism>
<evidence type="ECO:0000313" key="3">
    <source>
        <dbReference type="EMBL" id="KIM75200.1"/>
    </source>
</evidence>
<dbReference type="Proteomes" id="UP000054166">
    <property type="component" value="Unassembled WGS sequence"/>
</dbReference>
<reference evidence="4" key="2">
    <citation type="submission" date="2015-01" db="EMBL/GenBank/DDBJ databases">
        <title>Evolutionary Origins and Diversification of the Mycorrhizal Mutualists.</title>
        <authorList>
            <consortium name="DOE Joint Genome Institute"/>
            <consortium name="Mycorrhizal Genomics Consortium"/>
            <person name="Kohler A."/>
            <person name="Kuo A."/>
            <person name="Nagy L.G."/>
            <person name="Floudas D."/>
            <person name="Copeland A."/>
            <person name="Barry K.W."/>
            <person name="Cichocki N."/>
            <person name="Veneault-Fourrey C."/>
            <person name="LaButti K."/>
            <person name="Lindquist E.A."/>
            <person name="Lipzen A."/>
            <person name="Lundell T."/>
            <person name="Morin E."/>
            <person name="Murat C."/>
            <person name="Riley R."/>
            <person name="Ohm R."/>
            <person name="Sun H."/>
            <person name="Tunlid A."/>
            <person name="Henrissat B."/>
            <person name="Grigoriev I.V."/>
            <person name="Hibbett D.S."/>
            <person name="Martin F."/>
        </authorList>
    </citation>
    <scope>NUCLEOTIDE SEQUENCE [LARGE SCALE GENOMIC DNA]</scope>
    <source>
        <strain evidence="4">F 1598</strain>
    </source>
</reference>
<feature type="region of interest" description="Disordered" evidence="1">
    <location>
        <begin position="235"/>
        <end position="263"/>
    </location>
</feature>
<dbReference type="AlphaFoldDB" id="A0A0C3ERL5"/>
<dbReference type="OrthoDB" id="206452at2759"/>
<feature type="region of interest" description="Disordered" evidence="1">
    <location>
        <begin position="145"/>
        <end position="199"/>
    </location>
</feature>
<dbReference type="Pfam" id="PF08719">
    <property type="entry name" value="NADAR"/>
    <property type="match status" value="1"/>
</dbReference>
<dbReference type="InParanoid" id="A0A0C3ERL5"/>